<keyword evidence="4" id="KW-0812">Transmembrane</keyword>
<evidence type="ECO:0000256" key="1">
    <source>
        <dbReference type="ARBA" id="ARBA00004651"/>
    </source>
</evidence>
<dbReference type="PANTHER" id="PTHR33281">
    <property type="entry name" value="UPF0187 PROTEIN YNEE"/>
    <property type="match status" value="1"/>
</dbReference>
<dbReference type="InterPro" id="IPR044669">
    <property type="entry name" value="YneE/VCCN1/2-like"/>
</dbReference>
<dbReference type="GO" id="GO:0005254">
    <property type="term" value="F:chloride channel activity"/>
    <property type="evidence" value="ECO:0007669"/>
    <property type="project" value="InterPro"/>
</dbReference>
<keyword evidence="3" id="KW-1003">Cell membrane</keyword>
<gene>
    <name evidence="9" type="ORF">DBRI00130_LOCUS17563</name>
    <name evidence="10" type="ORF">DBRI00130_LOCUS17564</name>
</gene>
<dbReference type="Pfam" id="PF25539">
    <property type="entry name" value="Bestrophin_2"/>
    <property type="match status" value="1"/>
</dbReference>
<feature type="chain" id="PRO_5036192586" evidence="8">
    <location>
        <begin position="22"/>
        <end position="434"/>
    </location>
</feature>
<evidence type="ECO:0000256" key="3">
    <source>
        <dbReference type="ARBA" id="ARBA00022475"/>
    </source>
</evidence>
<dbReference type="GO" id="GO:0005886">
    <property type="term" value="C:plasma membrane"/>
    <property type="evidence" value="ECO:0007669"/>
    <property type="project" value="UniProtKB-SubCell"/>
</dbReference>
<evidence type="ECO:0000256" key="5">
    <source>
        <dbReference type="ARBA" id="ARBA00022989"/>
    </source>
</evidence>
<accession>A0A6V2G6J9</accession>
<protein>
    <submittedName>
        <fullName evidence="9">Uncharacterized protein</fullName>
    </submittedName>
</protein>
<evidence type="ECO:0000313" key="9">
    <source>
        <dbReference type="EMBL" id="CAE4612339.1"/>
    </source>
</evidence>
<dbReference type="EMBL" id="HBNS01022202">
    <property type="protein sequence ID" value="CAE4612339.1"/>
    <property type="molecule type" value="Transcribed_RNA"/>
</dbReference>
<evidence type="ECO:0000256" key="8">
    <source>
        <dbReference type="SAM" id="SignalP"/>
    </source>
</evidence>
<dbReference type="PROSITE" id="PS51257">
    <property type="entry name" value="PROKAR_LIPOPROTEIN"/>
    <property type="match status" value="1"/>
</dbReference>
<evidence type="ECO:0000256" key="4">
    <source>
        <dbReference type="ARBA" id="ARBA00022692"/>
    </source>
</evidence>
<organism evidence="9">
    <name type="scientific">Ditylum brightwellii</name>
    <dbReference type="NCBI Taxonomy" id="49249"/>
    <lineage>
        <taxon>Eukaryota</taxon>
        <taxon>Sar</taxon>
        <taxon>Stramenopiles</taxon>
        <taxon>Ochrophyta</taxon>
        <taxon>Bacillariophyta</taxon>
        <taxon>Mediophyceae</taxon>
        <taxon>Lithodesmiophycidae</taxon>
        <taxon>Lithodesmiales</taxon>
        <taxon>Lithodesmiaceae</taxon>
        <taxon>Ditylum</taxon>
    </lineage>
</organism>
<keyword evidence="5" id="KW-1133">Transmembrane helix</keyword>
<sequence length="434" mass="47562">MPSFAKTAVAALLLSCSCVSGFVAPSGQVPSVVAPSSAESNTALNIFSEDIPYGEESRKYRRTVYDFDAWKKHRSQDRFWRNMSTIASSGIYRGLLNEVGAVSAVAALAIVWNGLANGFTDFDGVTHEAIINGLPKLTLPMSVFTVTSPSLGLLLVFRTNASYERWDGARKMWGLMINRSRDVVRMGAQWYAPGTEKSGFLEEGAPLAEIDEEVKAEKLNRLSKSVWSFSRALARHLTPPDEDEEQFQKDVRERLEPAQAEALIASDHRPNRAMYDIGCAINDLPMHFMRRNQMDLDVAHFEDISGGCERIFGTPVPLVYSRHTARYLTAYLLMLPLGLYSGFGDSWNHIALVPSVAAISLFLFGIEELATGLDEPFSILPLIGISNKIGANCDELASFKSSLPEPPVALETTIATTSSMSEGVPKMAAPEPVS</sequence>
<reference evidence="9" key="1">
    <citation type="submission" date="2021-01" db="EMBL/GenBank/DDBJ databases">
        <authorList>
            <person name="Corre E."/>
            <person name="Pelletier E."/>
            <person name="Niang G."/>
            <person name="Scheremetjew M."/>
            <person name="Finn R."/>
            <person name="Kale V."/>
            <person name="Holt S."/>
            <person name="Cochrane G."/>
            <person name="Meng A."/>
            <person name="Brown T."/>
            <person name="Cohen L."/>
        </authorList>
    </citation>
    <scope>NUCLEOTIDE SEQUENCE</scope>
    <source>
        <strain evidence="9">GSO104</strain>
    </source>
</reference>
<dbReference type="EMBL" id="HBNS01022203">
    <property type="protein sequence ID" value="CAE4612341.1"/>
    <property type="molecule type" value="Transcribed_RNA"/>
</dbReference>
<feature type="signal peptide" evidence="8">
    <location>
        <begin position="1"/>
        <end position="21"/>
    </location>
</feature>
<keyword evidence="6" id="KW-0406">Ion transport</keyword>
<evidence type="ECO:0000313" key="10">
    <source>
        <dbReference type="EMBL" id="CAE4612341.1"/>
    </source>
</evidence>
<comment type="subcellular location">
    <subcellularLocation>
        <location evidence="1">Cell membrane</location>
        <topology evidence="1">Multi-pass membrane protein</topology>
    </subcellularLocation>
</comment>
<dbReference type="PANTHER" id="PTHR33281:SF19">
    <property type="entry name" value="VOLTAGE-DEPENDENT ANION CHANNEL-FORMING PROTEIN YNEE"/>
    <property type="match status" value="1"/>
</dbReference>
<proteinExistence type="predicted"/>
<keyword evidence="2" id="KW-0813">Transport</keyword>
<keyword evidence="8" id="KW-0732">Signal</keyword>
<name>A0A6V2G6J9_9STRA</name>
<evidence type="ECO:0000256" key="6">
    <source>
        <dbReference type="ARBA" id="ARBA00023065"/>
    </source>
</evidence>
<keyword evidence="7" id="KW-0472">Membrane</keyword>
<dbReference type="AlphaFoldDB" id="A0A6V2G6J9"/>
<evidence type="ECO:0000256" key="7">
    <source>
        <dbReference type="ARBA" id="ARBA00023136"/>
    </source>
</evidence>
<evidence type="ECO:0000256" key="2">
    <source>
        <dbReference type="ARBA" id="ARBA00022448"/>
    </source>
</evidence>